<dbReference type="RefSeq" id="WP_162840165.1">
    <property type="nucleotide sequence ID" value="NZ_CP015105.1"/>
</dbReference>
<dbReference type="OrthoDB" id="102314at2157"/>
<protein>
    <submittedName>
        <fullName evidence="2">Uncharacterized protein</fullName>
    </submittedName>
</protein>
<dbReference type="Proteomes" id="UP000182125">
    <property type="component" value="Unassembled WGS sequence"/>
</dbReference>
<accession>A0A1I0MWX0</accession>
<evidence type="ECO:0000313" key="2">
    <source>
        <dbReference type="EMBL" id="SEV93134.1"/>
    </source>
</evidence>
<evidence type="ECO:0000313" key="3">
    <source>
        <dbReference type="Proteomes" id="UP000182125"/>
    </source>
</evidence>
<keyword evidence="1" id="KW-0812">Transmembrane</keyword>
<evidence type="ECO:0000256" key="1">
    <source>
        <dbReference type="SAM" id="Phobius"/>
    </source>
</evidence>
<dbReference type="EMBL" id="FOIW01000001">
    <property type="protein sequence ID" value="SEV93134.1"/>
    <property type="molecule type" value="Genomic_DNA"/>
</dbReference>
<organism evidence="2 3">
    <name type="scientific">Thermococcus thioreducens</name>
    <dbReference type="NCBI Taxonomy" id="277988"/>
    <lineage>
        <taxon>Archaea</taxon>
        <taxon>Methanobacteriati</taxon>
        <taxon>Methanobacteriota</taxon>
        <taxon>Thermococci</taxon>
        <taxon>Thermococcales</taxon>
        <taxon>Thermococcaceae</taxon>
        <taxon>Thermococcus</taxon>
    </lineage>
</organism>
<dbReference type="GeneID" id="60595758"/>
<keyword evidence="1" id="KW-1133">Transmembrane helix</keyword>
<proteinExistence type="predicted"/>
<feature type="transmembrane region" description="Helical" evidence="1">
    <location>
        <begin position="7"/>
        <end position="27"/>
    </location>
</feature>
<dbReference type="AlphaFoldDB" id="A0A1I0MWX0"/>
<name>A0A1I0MWX0_9EURY</name>
<gene>
    <name evidence="2" type="ORF">SAMN05216170_0941</name>
</gene>
<keyword evidence="1" id="KW-0472">Membrane</keyword>
<reference evidence="2 3" key="1">
    <citation type="submission" date="2016-10" db="EMBL/GenBank/DDBJ databases">
        <authorList>
            <person name="de Groot N.N."/>
        </authorList>
    </citation>
    <scope>NUCLEOTIDE SEQUENCE [LARGE SCALE GENOMIC DNA]</scope>
    <source>
        <strain evidence="2 3">OGL-20</strain>
    </source>
</reference>
<feature type="transmembrane region" description="Helical" evidence="1">
    <location>
        <begin position="33"/>
        <end position="50"/>
    </location>
</feature>
<sequence>MERRRVYRILLVIVLILTVIYTMGIMGLVPFQWSYYITIFMIVLFIYLKIEKRLQGGQ</sequence>